<dbReference type="OrthoDB" id="550711at2759"/>
<gene>
    <name evidence="2" type="ORF">HYH03_009909</name>
</gene>
<accession>A0A835XV65</accession>
<feature type="compositionally biased region" description="Basic and acidic residues" evidence="1">
    <location>
        <begin position="1"/>
        <end position="26"/>
    </location>
</feature>
<protein>
    <submittedName>
        <fullName evidence="2">Uncharacterized protein</fullName>
    </submittedName>
</protein>
<organism evidence="2 3">
    <name type="scientific">Edaphochlamys debaryana</name>
    <dbReference type="NCBI Taxonomy" id="47281"/>
    <lineage>
        <taxon>Eukaryota</taxon>
        <taxon>Viridiplantae</taxon>
        <taxon>Chlorophyta</taxon>
        <taxon>core chlorophytes</taxon>
        <taxon>Chlorophyceae</taxon>
        <taxon>CS clade</taxon>
        <taxon>Chlamydomonadales</taxon>
        <taxon>Chlamydomonadales incertae sedis</taxon>
        <taxon>Edaphochlamys</taxon>
    </lineage>
</organism>
<reference evidence="2" key="1">
    <citation type="journal article" date="2020" name="bioRxiv">
        <title>Comparative genomics of Chlamydomonas.</title>
        <authorList>
            <person name="Craig R.J."/>
            <person name="Hasan A.R."/>
            <person name="Ness R.W."/>
            <person name="Keightley P.D."/>
        </authorList>
    </citation>
    <scope>NUCLEOTIDE SEQUENCE</scope>
    <source>
        <strain evidence="2">CCAP 11/70</strain>
    </source>
</reference>
<dbReference type="Proteomes" id="UP000612055">
    <property type="component" value="Unassembled WGS sequence"/>
</dbReference>
<name>A0A835XV65_9CHLO</name>
<comment type="caution">
    <text evidence="2">The sequence shown here is derived from an EMBL/GenBank/DDBJ whole genome shotgun (WGS) entry which is preliminary data.</text>
</comment>
<feature type="region of interest" description="Disordered" evidence="1">
    <location>
        <begin position="1"/>
        <end position="32"/>
    </location>
</feature>
<proteinExistence type="predicted"/>
<dbReference type="EMBL" id="JAEHOE010000050">
    <property type="protein sequence ID" value="KAG2491747.1"/>
    <property type="molecule type" value="Genomic_DNA"/>
</dbReference>
<evidence type="ECO:0000313" key="2">
    <source>
        <dbReference type="EMBL" id="KAG2491747.1"/>
    </source>
</evidence>
<feature type="compositionally biased region" description="Acidic residues" evidence="1">
    <location>
        <begin position="159"/>
        <end position="168"/>
    </location>
</feature>
<evidence type="ECO:0000313" key="3">
    <source>
        <dbReference type="Proteomes" id="UP000612055"/>
    </source>
</evidence>
<dbReference type="AlphaFoldDB" id="A0A835XV65"/>
<sequence length="551" mass="60986">MEPDGDDLREPAHRGEQDASSRRDVPPNESPDWSGLPIFCTLDMKALKDAAVTNSTWQRLAASWLYARRKEAAQARWEAALQAAPDLARTMVQLRRREELLPLLELESAPRPVVQLFYALDVLWQQFLHRKAVVMREGRLAQSVLARMESTFRRGGNDPDTDDEDREPELDNRGSEAWWQARWQEAKGMMQDEYFPYKGLLAALPLGPRALALLRSRTGSAGGPLPRLDPAEVVLHSEVAGRLAEWLMGVEELTAAGYELDAADAWTWPRQFLTGHQDEAHKLAALRQAVDRMGDALSAAAEHVRRSRDTAAAQLASFLDGLVAGLDPAEATALLAELEAKRAKAERALQLPETLDQELQQQWRGARTLAQHVQGAAWVAVYDDVRARAVALRAEANAALQRFAMDNNAAIVLPEGLALEITANTVVNVGVGRVLSKALPNRQRVMPMPPPAPLPQPQAIPPDAPLRSPMAMIQEVRLLVTEMADVESFPLYASAAVASIGRHTRRMELYRATMFGAVQEVMLEAAVVQMRQGMAMLQQAREHLAEAEQRA</sequence>
<feature type="region of interest" description="Disordered" evidence="1">
    <location>
        <begin position="151"/>
        <end position="173"/>
    </location>
</feature>
<keyword evidence="3" id="KW-1185">Reference proteome</keyword>
<evidence type="ECO:0000256" key="1">
    <source>
        <dbReference type="SAM" id="MobiDB-lite"/>
    </source>
</evidence>